<evidence type="ECO:0000313" key="2">
    <source>
        <dbReference type="Proteomes" id="UP000287996"/>
    </source>
</evidence>
<dbReference type="RefSeq" id="WP_126842663.1">
    <property type="nucleotide sequence ID" value="NZ_PIQH01000012.1"/>
</dbReference>
<evidence type="ECO:0008006" key="3">
    <source>
        <dbReference type="Google" id="ProtNLM"/>
    </source>
</evidence>
<gene>
    <name evidence="1" type="ORF">CWI84_11130</name>
</gene>
<dbReference type="AlphaFoldDB" id="A0A432ZI01"/>
<sequence>MSWAKIKPLLIAVALIALAWLAWMPDWQAQSFKRSTKPFVALSVTAQQPELQYSREVMEDIRNRLAVRHEWIVDPEAPHWKIAVAVSQEQAAGAKTPVSIVAKLFYDGQLQQQWRVQGNMSAANELASRAVKLLTTAVSNVDPAFE</sequence>
<evidence type="ECO:0000313" key="1">
    <source>
        <dbReference type="EMBL" id="RUO76902.1"/>
    </source>
</evidence>
<dbReference type="OrthoDB" id="6238369at2"/>
<dbReference type="EMBL" id="PIQH01000012">
    <property type="protein sequence ID" value="RUO76902.1"/>
    <property type="molecule type" value="Genomic_DNA"/>
</dbReference>
<reference evidence="1 2" key="1">
    <citation type="journal article" date="2011" name="Front. Microbiol.">
        <title>Genomic signatures of strain selection and enhancement in Bacillus atrophaeus var. globigii, a historical biowarfare simulant.</title>
        <authorList>
            <person name="Gibbons H.S."/>
            <person name="Broomall S.M."/>
            <person name="McNew L.A."/>
            <person name="Daligault H."/>
            <person name="Chapman C."/>
            <person name="Bruce D."/>
            <person name="Karavis M."/>
            <person name="Krepps M."/>
            <person name="McGregor P.A."/>
            <person name="Hong C."/>
            <person name="Park K.H."/>
            <person name="Akmal A."/>
            <person name="Feldman A."/>
            <person name="Lin J.S."/>
            <person name="Chang W.E."/>
            <person name="Higgs B.W."/>
            <person name="Demirev P."/>
            <person name="Lindquist J."/>
            <person name="Liem A."/>
            <person name="Fochler E."/>
            <person name="Read T.D."/>
            <person name="Tapia R."/>
            <person name="Johnson S."/>
            <person name="Bishop-Lilly K.A."/>
            <person name="Detter C."/>
            <person name="Han C."/>
            <person name="Sozhamannan S."/>
            <person name="Rosenzweig C.N."/>
            <person name="Skowronski E.W."/>
        </authorList>
    </citation>
    <scope>NUCLEOTIDE SEQUENCE [LARGE SCALE GENOMIC DNA]</scope>
    <source>
        <strain evidence="1 2">CC-PW-9</strain>
    </source>
</reference>
<proteinExistence type="predicted"/>
<comment type="caution">
    <text evidence="1">The sequence shown here is derived from an EMBL/GenBank/DDBJ whole genome shotgun (WGS) entry which is preliminary data.</text>
</comment>
<organism evidence="1 2">
    <name type="scientific">Idiomarina tyrosinivorans</name>
    <dbReference type="NCBI Taxonomy" id="1445662"/>
    <lineage>
        <taxon>Bacteria</taxon>
        <taxon>Pseudomonadati</taxon>
        <taxon>Pseudomonadota</taxon>
        <taxon>Gammaproteobacteria</taxon>
        <taxon>Alteromonadales</taxon>
        <taxon>Idiomarinaceae</taxon>
        <taxon>Idiomarina</taxon>
    </lineage>
</organism>
<accession>A0A432ZI01</accession>
<keyword evidence="2" id="KW-1185">Reference proteome</keyword>
<name>A0A432ZI01_9GAMM</name>
<dbReference type="Proteomes" id="UP000287996">
    <property type="component" value="Unassembled WGS sequence"/>
</dbReference>
<protein>
    <recommendedName>
        <fullName evidence="3">Signaling protein</fullName>
    </recommendedName>
</protein>